<dbReference type="AlphaFoldDB" id="U5L8L7"/>
<dbReference type="PATRIC" id="fig|1367477.3.peg.1094"/>
<reference evidence="1 2" key="1">
    <citation type="submission" date="2013-07" db="EMBL/GenBank/DDBJ databases">
        <title>Complete genome sequence of Bacillus infantis NRRL B-14911 that has potential to induce cardiac disease by antigenic mimicry.</title>
        <authorList>
            <person name="Massilamany C."/>
            <person name="Smith T.P.L."/>
            <person name="Loy J.D."/>
            <person name="Barletta R."/>
            <person name="Reddy J."/>
        </authorList>
    </citation>
    <scope>NUCLEOTIDE SEQUENCE [LARGE SCALE GENOMIC DNA]</scope>
    <source>
        <strain evidence="1 2">NRRL B-14911</strain>
    </source>
</reference>
<keyword evidence="2" id="KW-1185">Reference proteome</keyword>
<proteinExistence type="predicted"/>
<dbReference type="Proteomes" id="UP000017805">
    <property type="component" value="Chromosome"/>
</dbReference>
<sequence>MAVEPICYKRKARGLAQMSADLECRVLRQYQSASRGWSGG</sequence>
<organism evidence="1 2">
    <name type="scientific">Bacillus infantis NRRL B-14911</name>
    <dbReference type="NCBI Taxonomy" id="1367477"/>
    <lineage>
        <taxon>Bacteria</taxon>
        <taxon>Bacillati</taxon>
        <taxon>Bacillota</taxon>
        <taxon>Bacilli</taxon>
        <taxon>Bacillales</taxon>
        <taxon>Bacillaceae</taxon>
        <taxon>Bacillus</taxon>
    </lineage>
</organism>
<dbReference type="STRING" id="1367477.N288_05790"/>
<protein>
    <submittedName>
        <fullName evidence="1">Uncharacterized protein</fullName>
    </submittedName>
</protein>
<dbReference type="EMBL" id="CP006643">
    <property type="protein sequence ID" value="AGX03111.1"/>
    <property type="molecule type" value="Genomic_DNA"/>
</dbReference>
<evidence type="ECO:0000313" key="1">
    <source>
        <dbReference type="EMBL" id="AGX03111.1"/>
    </source>
</evidence>
<accession>U5L8L7</accession>
<dbReference type="HOGENOM" id="CLU_3284982_0_0_9"/>
<evidence type="ECO:0000313" key="2">
    <source>
        <dbReference type="Proteomes" id="UP000017805"/>
    </source>
</evidence>
<name>U5L8L7_9BACI</name>
<gene>
    <name evidence="1" type="ORF">N288_05790</name>
</gene>
<dbReference type="KEGG" id="bif:N288_05790"/>